<dbReference type="RefSeq" id="WP_331809009.1">
    <property type="nucleotide sequence ID" value="NZ_JAZHOU010000001.1"/>
</dbReference>
<evidence type="ECO:0000313" key="1">
    <source>
        <dbReference type="EMBL" id="MEF3078218.1"/>
    </source>
</evidence>
<evidence type="ECO:0008006" key="3">
    <source>
        <dbReference type="Google" id="ProtNLM"/>
    </source>
</evidence>
<sequence length="59" mass="6679">MNKEAVCCFCGKSVLVKEAISLSVKDNIDAVEEQGFLCHRKCLKSKLDKRIANYLFIDL</sequence>
<proteinExistence type="predicted"/>
<evidence type="ECO:0000313" key="2">
    <source>
        <dbReference type="Proteomes" id="UP001356704"/>
    </source>
</evidence>
<protein>
    <recommendedName>
        <fullName evidence="3">MYM-type domain-containing protein</fullName>
    </recommendedName>
</protein>
<reference evidence="1 2" key="1">
    <citation type="submission" date="2024-02" db="EMBL/GenBank/DDBJ databases">
        <title>Winogradskyella poriferorum JCM 12885.</title>
        <authorList>
            <person name="Zhang D.-F."/>
            <person name="Fu Z.-Y."/>
        </authorList>
    </citation>
    <scope>NUCLEOTIDE SEQUENCE [LARGE SCALE GENOMIC DNA]</scope>
    <source>
        <strain evidence="1 2">JCM 12885</strain>
    </source>
</reference>
<keyword evidence="2" id="KW-1185">Reference proteome</keyword>
<dbReference type="Proteomes" id="UP001356704">
    <property type="component" value="Unassembled WGS sequence"/>
</dbReference>
<dbReference type="EMBL" id="JAZHOU010000001">
    <property type="protein sequence ID" value="MEF3078218.1"/>
    <property type="molecule type" value="Genomic_DNA"/>
</dbReference>
<accession>A0ABU7W400</accession>
<comment type="caution">
    <text evidence="1">The sequence shown here is derived from an EMBL/GenBank/DDBJ whole genome shotgun (WGS) entry which is preliminary data.</text>
</comment>
<gene>
    <name evidence="1" type="ORF">V1468_04305</name>
</gene>
<name>A0ABU7W400_9FLAO</name>
<organism evidence="1 2">
    <name type="scientific">Winogradskyella poriferorum</name>
    <dbReference type="NCBI Taxonomy" id="307627"/>
    <lineage>
        <taxon>Bacteria</taxon>
        <taxon>Pseudomonadati</taxon>
        <taxon>Bacteroidota</taxon>
        <taxon>Flavobacteriia</taxon>
        <taxon>Flavobacteriales</taxon>
        <taxon>Flavobacteriaceae</taxon>
        <taxon>Winogradskyella</taxon>
    </lineage>
</organism>